<dbReference type="InterPro" id="IPR001680">
    <property type="entry name" value="WD40_rpt"/>
</dbReference>
<dbReference type="OrthoDB" id="538223at2759"/>
<dbReference type="InterPro" id="IPR015943">
    <property type="entry name" value="WD40/YVTN_repeat-like_dom_sf"/>
</dbReference>
<dbReference type="Gene3D" id="2.130.10.10">
    <property type="entry name" value="YVTN repeat-like/Quinoprotein amine dehydrogenase"/>
    <property type="match status" value="2"/>
</dbReference>
<dbReference type="STRING" id="35608.A0A2U1NIL5"/>
<keyword evidence="2" id="KW-1185">Reference proteome</keyword>
<organism evidence="1 2">
    <name type="scientific">Artemisia annua</name>
    <name type="common">Sweet wormwood</name>
    <dbReference type="NCBI Taxonomy" id="35608"/>
    <lineage>
        <taxon>Eukaryota</taxon>
        <taxon>Viridiplantae</taxon>
        <taxon>Streptophyta</taxon>
        <taxon>Embryophyta</taxon>
        <taxon>Tracheophyta</taxon>
        <taxon>Spermatophyta</taxon>
        <taxon>Magnoliopsida</taxon>
        <taxon>eudicotyledons</taxon>
        <taxon>Gunneridae</taxon>
        <taxon>Pentapetalae</taxon>
        <taxon>asterids</taxon>
        <taxon>campanulids</taxon>
        <taxon>Asterales</taxon>
        <taxon>Asteraceae</taxon>
        <taxon>Asteroideae</taxon>
        <taxon>Anthemideae</taxon>
        <taxon>Artemisiinae</taxon>
        <taxon>Artemisia</taxon>
    </lineage>
</organism>
<proteinExistence type="predicted"/>
<sequence length="273" mass="31089">MAIICGHDDEYVRLWNAHSGTWLSGLMHSHRRAVRSVSLSWSGKTILTSGDDVVHKLIDTRTFEVWGEIEGKNDYLCVKSCISPDDRYIATGAFCEVNIWEMATGKLIRRLKEYPYVCLKANALHYVLARMAILCGHDDEYVRLWNAHSGTWLSGLMHGHRRAVRSVSLSWSGKTILTSGDDVVHKLIDTRTFEVWGEIEGKNDYLCVKSCISPDDRYIATGAFCEVNIWEMATGKLIRRLKEYPYVVKCCCWSDVGQRLTTLDTKGNICLWT</sequence>
<reference evidence="1 2" key="1">
    <citation type="journal article" date="2018" name="Mol. Plant">
        <title>The genome of Artemisia annua provides insight into the evolution of Asteraceae family and artemisinin biosynthesis.</title>
        <authorList>
            <person name="Shen Q."/>
            <person name="Zhang L."/>
            <person name="Liao Z."/>
            <person name="Wang S."/>
            <person name="Yan T."/>
            <person name="Shi P."/>
            <person name="Liu M."/>
            <person name="Fu X."/>
            <person name="Pan Q."/>
            <person name="Wang Y."/>
            <person name="Lv Z."/>
            <person name="Lu X."/>
            <person name="Zhang F."/>
            <person name="Jiang W."/>
            <person name="Ma Y."/>
            <person name="Chen M."/>
            <person name="Hao X."/>
            <person name="Li L."/>
            <person name="Tang Y."/>
            <person name="Lv G."/>
            <person name="Zhou Y."/>
            <person name="Sun X."/>
            <person name="Brodelius P.E."/>
            <person name="Rose J.K.C."/>
            <person name="Tang K."/>
        </authorList>
    </citation>
    <scope>NUCLEOTIDE SEQUENCE [LARGE SCALE GENOMIC DNA]</scope>
    <source>
        <strain evidence="2">cv. Huhao1</strain>
        <tissue evidence="1">Leaf</tissue>
    </source>
</reference>
<dbReference type="Pfam" id="PF00400">
    <property type="entry name" value="WD40"/>
    <property type="match status" value="1"/>
</dbReference>
<evidence type="ECO:0000313" key="2">
    <source>
        <dbReference type="Proteomes" id="UP000245207"/>
    </source>
</evidence>
<dbReference type="PANTHER" id="PTHR19879">
    <property type="entry name" value="TRANSCRIPTION INITIATION FACTOR TFIID"/>
    <property type="match status" value="1"/>
</dbReference>
<gene>
    <name evidence="1" type="ORF">CTI12_AA261880</name>
</gene>
<dbReference type="SUPFAM" id="SSF50978">
    <property type="entry name" value="WD40 repeat-like"/>
    <property type="match status" value="1"/>
</dbReference>
<dbReference type="PANTHER" id="PTHR19879:SF9">
    <property type="entry name" value="TRANSCRIPTION INITIATION FACTOR TFIID SUBUNIT 5"/>
    <property type="match status" value="1"/>
</dbReference>
<dbReference type="InterPro" id="IPR036322">
    <property type="entry name" value="WD40_repeat_dom_sf"/>
</dbReference>
<dbReference type="AlphaFoldDB" id="A0A2U1NIL5"/>
<dbReference type="Proteomes" id="UP000245207">
    <property type="component" value="Unassembled WGS sequence"/>
</dbReference>
<name>A0A2U1NIL5_ARTAN</name>
<dbReference type="EMBL" id="PKPP01002751">
    <property type="protein sequence ID" value="PWA73345.1"/>
    <property type="molecule type" value="Genomic_DNA"/>
</dbReference>
<dbReference type="SMART" id="SM00320">
    <property type="entry name" value="WD40"/>
    <property type="match status" value="6"/>
</dbReference>
<protein>
    <submittedName>
        <fullName evidence="1">Autophagy-related protein 16</fullName>
    </submittedName>
</protein>
<evidence type="ECO:0000313" key="1">
    <source>
        <dbReference type="EMBL" id="PWA73345.1"/>
    </source>
</evidence>
<accession>A0A2U1NIL5</accession>
<comment type="caution">
    <text evidence="1">The sequence shown here is derived from an EMBL/GenBank/DDBJ whole genome shotgun (WGS) entry which is preliminary data.</text>
</comment>